<dbReference type="Proteomes" id="UP000557772">
    <property type="component" value="Unassembled WGS sequence"/>
</dbReference>
<sequence>MRATVLIALVAAGVCWVWWARRRTQEGHLRRLVAAARGNPGRGVRATVLSQTVAAVLAIVVLGVGLWAEDAHRLFWVRIPLALAVIAFYVPFATALAQPSFNVKNLRRTPERRLVELGAPPEVARRIAAVGKPFAVLGSVIFLCSVMVLVWHHLRA</sequence>
<feature type="transmembrane region" description="Helical" evidence="1">
    <location>
        <begin position="46"/>
        <end position="68"/>
    </location>
</feature>
<keyword evidence="3" id="KW-1185">Reference proteome</keyword>
<proteinExistence type="predicted"/>
<keyword evidence="1" id="KW-1133">Transmembrane helix</keyword>
<keyword evidence="1" id="KW-0812">Transmembrane</keyword>
<feature type="transmembrane region" description="Helical" evidence="1">
    <location>
        <begin position="134"/>
        <end position="154"/>
    </location>
</feature>
<reference evidence="2 3" key="1">
    <citation type="submission" date="2020-05" db="EMBL/GenBank/DDBJ databases">
        <title>Flexivirga sp. ID2601S isolated from air conditioner.</title>
        <authorList>
            <person name="Kim D.H."/>
        </authorList>
    </citation>
    <scope>NUCLEOTIDE SEQUENCE [LARGE SCALE GENOMIC DNA]</scope>
    <source>
        <strain evidence="2 3">ID2601S</strain>
    </source>
</reference>
<organism evidence="2 3">
    <name type="scientific">Flexivirga aerilata</name>
    <dbReference type="NCBI Taxonomy" id="1656889"/>
    <lineage>
        <taxon>Bacteria</taxon>
        <taxon>Bacillati</taxon>
        <taxon>Actinomycetota</taxon>
        <taxon>Actinomycetes</taxon>
        <taxon>Micrococcales</taxon>
        <taxon>Dermacoccaceae</taxon>
        <taxon>Flexivirga</taxon>
    </lineage>
</organism>
<accession>A0A849AI18</accession>
<keyword evidence="1" id="KW-0472">Membrane</keyword>
<protein>
    <recommendedName>
        <fullName evidence="4">DUF2269 family protein</fullName>
    </recommendedName>
</protein>
<evidence type="ECO:0000256" key="1">
    <source>
        <dbReference type="SAM" id="Phobius"/>
    </source>
</evidence>
<name>A0A849AI18_9MICO</name>
<evidence type="ECO:0000313" key="2">
    <source>
        <dbReference type="EMBL" id="NNG38858.1"/>
    </source>
</evidence>
<evidence type="ECO:0000313" key="3">
    <source>
        <dbReference type="Proteomes" id="UP000557772"/>
    </source>
</evidence>
<gene>
    <name evidence="2" type="ORF">HJ588_06170</name>
</gene>
<comment type="caution">
    <text evidence="2">The sequence shown here is derived from an EMBL/GenBank/DDBJ whole genome shotgun (WGS) entry which is preliminary data.</text>
</comment>
<dbReference type="RefSeq" id="WP_171153081.1">
    <property type="nucleotide sequence ID" value="NZ_JABENB010000001.1"/>
</dbReference>
<dbReference type="AlphaFoldDB" id="A0A849AI18"/>
<feature type="transmembrane region" description="Helical" evidence="1">
    <location>
        <begin position="75"/>
        <end position="97"/>
    </location>
</feature>
<dbReference type="EMBL" id="JABENB010000001">
    <property type="protein sequence ID" value="NNG38858.1"/>
    <property type="molecule type" value="Genomic_DNA"/>
</dbReference>
<evidence type="ECO:0008006" key="4">
    <source>
        <dbReference type="Google" id="ProtNLM"/>
    </source>
</evidence>